<evidence type="ECO:0000256" key="6">
    <source>
        <dbReference type="ARBA" id="ARBA00022475"/>
    </source>
</evidence>
<evidence type="ECO:0000256" key="8">
    <source>
        <dbReference type="ARBA" id="ARBA00022692"/>
    </source>
</evidence>
<dbReference type="PANTHER" id="PTHR30070">
    <property type="entry name" value="HEME EXPORTER PROTEIN B"/>
    <property type="match status" value="1"/>
</dbReference>
<evidence type="ECO:0000256" key="11">
    <source>
        <dbReference type="ARBA" id="ARBA00023136"/>
    </source>
</evidence>
<accession>A0A9X2J2H3</accession>
<gene>
    <name evidence="14" type="ORF">NDO55_10665</name>
</gene>
<feature type="transmembrane region" description="Helical" evidence="13">
    <location>
        <begin position="183"/>
        <end position="206"/>
    </location>
</feature>
<comment type="caution">
    <text evidence="14">The sequence shown here is derived from an EMBL/GenBank/DDBJ whole genome shotgun (WGS) entry which is preliminary data.</text>
</comment>
<evidence type="ECO:0000256" key="9">
    <source>
        <dbReference type="ARBA" id="ARBA00022748"/>
    </source>
</evidence>
<keyword evidence="8 13" id="KW-0812">Transmembrane</keyword>
<evidence type="ECO:0000313" key="14">
    <source>
        <dbReference type="EMBL" id="MCM8558278.1"/>
    </source>
</evidence>
<feature type="transmembrane region" description="Helical" evidence="13">
    <location>
        <begin position="98"/>
        <end position="119"/>
    </location>
</feature>
<evidence type="ECO:0000256" key="12">
    <source>
        <dbReference type="PIRNR" id="PIRNR002764"/>
    </source>
</evidence>
<dbReference type="PRINTS" id="PR01414">
    <property type="entry name" value="CCMBBIOGNSIS"/>
</dbReference>
<keyword evidence="7 12" id="KW-0997">Cell inner membrane</keyword>
<evidence type="ECO:0000256" key="5">
    <source>
        <dbReference type="ARBA" id="ARBA00022448"/>
    </source>
</evidence>
<evidence type="ECO:0000313" key="15">
    <source>
        <dbReference type="Proteomes" id="UP001155128"/>
    </source>
</evidence>
<dbReference type="InterPro" id="IPR003544">
    <property type="entry name" value="Cyt_c_biogenesis_CcmB"/>
</dbReference>
<name>A0A9X2J2H3_9SPHN</name>
<dbReference type="Pfam" id="PF03379">
    <property type="entry name" value="CcmB"/>
    <property type="match status" value="1"/>
</dbReference>
<keyword evidence="11 12" id="KW-0472">Membrane</keyword>
<dbReference type="PANTHER" id="PTHR30070:SF1">
    <property type="entry name" value="CYTOCHROME C BIOGENESIS B-RELATED"/>
    <property type="match status" value="1"/>
</dbReference>
<dbReference type="GO" id="GO:1903607">
    <property type="term" value="P:cytochrome c biosynthetic process"/>
    <property type="evidence" value="ECO:0007669"/>
    <property type="project" value="TreeGrafter"/>
</dbReference>
<feature type="transmembrane region" description="Helical" evidence="13">
    <location>
        <begin position="40"/>
        <end position="61"/>
    </location>
</feature>
<dbReference type="EMBL" id="JAMSHT010000001">
    <property type="protein sequence ID" value="MCM8558278.1"/>
    <property type="molecule type" value="Genomic_DNA"/>
</dbReference>
<dbReference type="RefSeq" id="WP_252115066.1">
    <property type="nucleotide sequence ID" value="NZ_JAMSHT010000001.1"/>
</dbReference>
<evidence type="ECO:0000256" key="3">
    <source>
        <dbReference type="ARBA" id="ARBA00010544"/>
    </source>
</evidence>
<dbReference type="GO" id="GO:0005886">
    <property type="term" value="C:plasma membrane"/>
    <property type="evidence" value="ECO:0007669"/>
    <property type="project" value="UniProtKB-SubCell"/>
</dbReference>
<reference evidence="14" key="1">
    <citation type="submission" date="2022-06" db="EMBL/GenBank/DDBJ databases">
        <title>Sphingomicrobium sedimins sp. nov., a marine bacterium isolated from tidal flat.</title>
        <authorList>
            <person name="Kim C.-H."/>
            <person name="Yoo Y."/>
            <person name="Kim J.-J."/>
        </authorList>
    </citation>
    <scope>NUCLEOTIDE SEQUENCE</scope>
    <source>
        <strain evidence="14">GRR-S6-50</strain>
    </source>
</reference>
<feature type="transmembrane region" description="Helical" evidence="13">
    <location>
        <begin position="125"/>
        <end position="150"/>
    </location>
</feature>
<keyword evidence="9 12" id="KW-0201">Cytochrome c-type biogenesis</keyword>
<comment type="function">
    <text evidence="1 12">Required for the export of heme to the periplasm for the biogenesis of c-type cytochromes.</text>
</comment>
<keyword evidence="10 13" id="KW-1133">Transmembrane helix</keyword>
<keyword evidence="15" id="KW-1185">Reference proteome</keyword>
<evidence type="ECO:0000256" key="2">
    <source>
        <dbReference type="ARBA" id="ARBA00004429"/>
    </source>
</evidence>
<organism evidence="14 15">
    <name type="scientific">Sphingomicrobium sediminis</name>
    <dbReference type="NCBI Taxonomy" id="2950949"/>
    <lineage>
        <taxon>Bacteria</taxon>
        <taxon>Pseudomonadati</taxon>
        <taxon>Pseudomonadota</taxon>
        <taxon>Alphaproteobacteria</taxon>
        <taxon>Sphingomonadales</taxon>
        <taxon>Sphingomonadaceae</taxon>
        <taxon>Sphingomicrobium</taxon>
    </lineage>
</organism>
<feature type="transmembrane region" description="Helical" evidence="13">
    <location>
        <begin position="157"/>
        <end position="177"/>
    </location>
</feature>
<evidence type="ECO:0000256" key="4">
    <source>
        <dbReference type="ARBA" id="ARBA00016452"/>
    </source>
</evidence>
<evidence type="ECO:0000256" key="1">
    <source>
        <dbReference type="ARBA" id="ARBA00002442"/>
    </source>
</evidence>
<sequence length="210" mass="21148">MTGALIAREVRRALAGGIWLPVIFFLLVATLVPFATGPDAALLGAVGPGMIWVAALLAALLPLDRLIAPDMEDGSIDQLRLRGISTEWIALTKLIGHWLGFGPLLLVALLPAAALMGLTETQIPALALSLLVGTPALAGLGIAVAGLVAGLERAGSLAGILLLPLGIPVLVFGVGAAQGQAGAFPLLGAVSLLLTVGSPFVAGAALRQRS</sequence>
<dbReference type="GO" id="GO:0017004">
    <property type="term" value="P:cytochrome complex assembly"/>
    <property type="evidence" value="ECO:0007669"/>
    <property type="project" value="UniProtKB-KW"/>
</dbReference>
<dbReference type="Proteomes" id="UP001155128">
    <property type="component" value="Unassembled WGS sequence"/>
</dbReference>
<evidence type="ECO:0000256" key="13">
    <source>
        <dbReference type="SAM" id="Phobius"/>
    </source>
</evidence>
<dbReference type="GO" id="GO:0015232">
    <property type="term" value="F:heme transmembrane transporter activity"/>
    <property type="evidence" value="ECO:0007669"/>
    <property type="project" value="InterPro"/>
</dbReference>
<feature type="transmembrane region" description="Helical" evidence="13">
    <location>
        <begin position="12"/>
        <end position="34"/>
    </location>
</feature>
<keyword evidence="5 12" id="KW-0813">Transport</keyword>
<dbReference type="PIRSF" id="PIRSF002764">
    <property type="entry name" value="CcmB"/>
    <property type="match status" value="1"/>
</dbReference>
<keyword evidence="6 12" id="KW-1003">Cell membrane</keyword>
<comment type="similarity">
    <text evidence="3 12">Belongs to the CcmB/CycW/HelB family.</text>
</comment>
<protein>
    <recommendedName>
        <fullName evidence="4 12">Heme exporter protein B</fullName>
    </recommendedName>
</protein>
<comment type="subcellular location">
    <subcellularLocation>
        <location evidence="2">Cell inner membrane</location>
        <topology evidence="2">Multi-pass membrane protein</topology>
    </subcellularLocation>
</comment>
<evidence type="ECO:0000256" key="10">
    <source>
        <dbReference type="ARBA" id="ARBA00022989"/>
    </source>
</evidence>
<dbReference type="InterPro" id="IPR026031">
    <property type="entry name" value="Cyt_c_CcmB_bac"/>
</dbReference>
<proteinExistence type="inferred from homology"/>
<dbReference type="AlphaFoldDB" id="A0A9X2J2H3"/>
<evidence type="ECO:0000256" key="7">
    <source>
        <dbReference type="ARBA" id="ARBA00022519"/>
    </source>
</evidence>